<keyword evidence="3" id="KW-0808">Transferase</keyword>
<dbReference type="PROSITE" id="PS00108">
    <property type="entry name" value="PROTEIN_KINASE_ST"/>
    <property type="match status" value="1"/>
</dbReference>
<dbReference type="PROSITE" id="PS50011">
    <property type="entry name" value="PROTEIN_KINASE_DOM"/>
    <property type="match status" value="1"/>
</dbReference>
<evidence type="ECO:0000256" key="2">
    <source>
        <dbReference type="ARBA" id="ARBA00022527"/>
    </source>
</evidence>
<proteinExistence type="predicted"/>
<comment type="caution">
    <text evidence="10">The sequence shown here is derived from an EMBL/GenBank/DDBJ whole genome shotgun (WGS) entry which is preliminary data.</text>
</comment>
<evidence type="ECO:0000256" key="3">
    <source>
        <dbReference type="ARBA" id="ARBA00022679"/>
    </source>
</evidence>
<sequence>MAWQFGPYRVEGLLARGGMGEVHRAYDTRHDRVVALKLLTDHAANDEEFRKRFKREAHAAARLREPHVIPIHAYGEIDGRLYLDMRLVEGEDLRRTLTARGPLSPSAAVDIVSQVAGALDAAHAEGLVHRDVKPSNVILQGDFAYLVDFGIARPLTSNTDITGTGEAVGTVAYMAPERFGRGPTDHRVDIYALACLLFQCLTGEKPYTSENALAVIFAHANEDPPKPSERRPGVPVGLDQVVATGMAKTPADRFATAGELAAAARQALKGQATQRLSTVPVLPQPQPQRPPQAQPPPLPQPPPQPLPQAQAQRPPERKRPATPYGFRIVAAVAAVIVAAGITTAAVWFWPKGSTTHNTQPTSPVTATSTPRSTATSTATAGGLVNPPCDDSYIVIVGSAVNEQNYTSDIQQFLAANPGAKYLHAPSTGCDSLRTHLNGVEIYSVYYGPYTDKESACAKKAAVGGDSFVRRLDNTSPVDRAVSCG</sequence>
<gene>
    <name evidence="10" type="ORF">GC106_44210</name>
</gene>
<keyword evidence="6" id="KW-0067">ATP-binding</keyword>
<evidence type="ECO:0000259" key="9">
    <source>
        <dbReference type="PROSITE" id="PS50011"/>
    </source>
</evidence>
<dbReference type="Gene3D" id="1.10.510.10">
    <property type="entry name" value="Transferase(Phosphotransferase) domain 1"/>
    <property type="match status" value="1"/>
</dbReference>
<keyword evidence="2" id="KW-0723">Serine/threonine-protein kinase</keyword>
<dbReference type="EC" id="2.7.11.1" evidence="1"/>
<dbReference type="Proteomes" id="UP000763557">
    <property type="component" value="Unassembled WGS sequence"/>
</dbReference>
<feature type="domain" description="Protein kinase" evidence="9">
    <location>
        <begin position="8"/>
        <end position="268"/>
    </location>
</feature>
<dbReference type="PANTHER" id="PTHR43289">
    <property type="entry name" value="MITOGEN-ACTIVATED PROTEIN KINASE KINASE KINASE 20-RELATED"/>
    <property type="match status" value="1"/>
</dbReference>
<dbReference type="GO" id="GO:0016301">
    <property type="term" value="F:kinase activity"/>
    <property type="evidence" value="ECO:0007669"/>
    <property type="project" value="UniProtKB-KW"/>
</dbReference>
<dbReference type="SMART" id="SM00220">
    <property type="entry name" value="S_TKc"/>
    <property type="match status" value="1"/>
</dbReference>
<protein>
    <recommendedName>
        <fullName evidence="1">non-specific serine/threonine protein kinase</fullName>
        <ecNumber evidence="1">2.7.11.1</ecNumber>
    </recommendedName>
</protein>
<evidence type="ECO:0000256" key="6">
    <source>
        <dbReference type="ARBA" id="ARBA00022840"/>
    </source>
</evidence>
<name>A0ABX2F7M0_9PSEU</name>
<evidence type="ECO:0000313" key="11">
    <source>
        <dbReference type="Proteomes" id="UP000763557"/>
    </source>
</evidence>
<evidence type="ECO:0000256" key="4">
    <source>
        <dbReference type="ARBA" id="ARBA00022741"/>
    </source>
</evidence>
<evidence type="ECO:0000256" key="7">
    <source>
        <dbReference type="SAM" id="MobiDB-lite"/>
    </source>
</evidence>
<evidence type="ECO:0000256" key="5">
    <source>
        <dbReference type="ARBA" id="ARBA00022777"/>
    </source>
</evidence>
<feature type="compositionally biased region" description="Low complexity" evidence="7">
    <location>
        <begin position="358"/>
        <end position="380"/>
    </location>
</feature>
<dbReference type="CDD" id="cd14014">
    <property type="entry name" value="STKc_PknB_like"/>
    <property type="match status" value="1"/>
</dbReference>
<feature type="region of interest" description="Disordered" evidence="7">
    <location>
        <begin position="353"/>
        <end position="382"/>
    </location>
</feature>
<keyword evidence="8" id="KW-0472">Membrane</keyword>
<evidence type="ECO:0000313" key="10">
    <source>
        <dbReference type="EMBL" id="NRN67188.1"/>
    </source>
</evidence>
<feature type="region of interest" description="Disordered" evidence="7">
    <location>
        <begin position="281"/>
        <end position="321"/>
    </location>
</feature>
<dbReference type="EMBL" id="JAAATY010000013">
    <property type="protein sequence ID" value="NRN67188.1"/>
    <property type="molecule type" value="Genomic_DNA"/>
</dbReference>
<dbReference type="InterPro" id="IPR008271">
    <property type="entry name" value="Ser/Thr_kinase_AS"/>
</dbReference>
<dbReference type="Gene3D" id="3.30.200.20">
    <property type="entry name" value="Phosphorylase Kinase, domain 1"/>
    <property type="match status" value="1"/>
</dbReference>
<dbReference type="SUPFAM" id="SSF56112">
    <property type="entry name" value="Protein kinase-like (PK-like)"/>
    <property type="match status" value="1"/>
</dbReference>
<keyword evidence="8" id="KW-1133">Transmembrane helix</keyword>
<feature type="transmembrane region" description="Helical" evidence="8">
    <location>
        <begin position="324"/>
        <end position="349"/>
    </location>
</feature>
<dbReference type="InterPro" id="IPR000719">
    <property type="entry name" value="Prot_kinase_dom"/>
</dbReference>
<keyword evidence="5 10" id="KW-0418">Kinase</keyword>
<evidence type="ECO:0000256" key="8">
    <source>
        <dbReference type="SAM" id="Phobius"/>
    </source>
</evidence>
<keyword evidence="11" id="KW-1185">Reference proteome</keyword>
<organism evidence="10 11">
    <name type="scientific">Kibdelosporangium persicum</name>
    <dbReference type="NCBI Taxonomy" id="2698649"/>
    <lineage>
        <taxon>Bacteria</taxon>
        <taxon>Bacillati</taxon>
        <taxon>Actinomycetota</taxon>
        <taxon>Actinomycetes</taxon>
        <taxon>Pseudonocardiales</taxon>
        <taxon>Pseudonocardiaceae</taxon>
        <taxon>Kibdelosporangium</taxon>
    </lineage>
</organism>
<evidence type="ECO:0000256" key="1">
    <source>
        <dbReference type="ARBA" id="ARBA00012513"/>
    </source>
</evidence>
<dbReference type="PANTHER" id="PTHR43289:SF6">
    <property type="entry name" value="SERINE_THREONINE-PROTEIN KINASE NEKL-3"/>
    <property type="match status" value="1"/>
</dbReference>
<dbReference type="InterPro" id="IPR011009">
    <property type="entry name" value="Kinase-like_dom_sf"/>
</dbReference>
<feature type="compositionally biased region" description="Pro residues" evidence="7">
    <location>
        <begin position="282"/>
        <end position="306"/>
    </location>
</feature>
<keyword evidence="8" id="KW-0812">Transmembrane</keyword>
<dbReference type="Pfam" id="PF00069">
    <property type="entry name" value="Pkinase"/>
    <property type="match status" value="1"/>
</dbReference>
<accession>A0ABX2F7M0</accession>
<keyword evidence="4" id="KW-0547">Nucleotide-binding</keyword>
<reference evidence="10 11" key="1">
    <citation type="submission" date="2020-01" db="EMBL/GenBank/DDBJ databases">
        <title>Kibdelosporangium persica a novel Actinomycetes from a hot desert in Iran.</title>
        <authorList>
            <person name="Safaei N."/>
            <person name="Zaburannyi N."/>
            <person name="Mueller R."/>
            <person name="Wink J."/>
        </authorList>
    </citation>
    <scope>NUCLEOTIDE SEQUENCE [LARGE SCALE GENOMIC DNA]</scope>
    <source>
        <strain evidence="10 11">4NS15</strain>
    </source>
</reference>